<dbReference type="Proteomes" id="UP000029488">
    <property type="component" value="Plasmid pLMP1046"/>
</dbReference>
<dbReference type="AlphaFoldDB" id="A0A089QFT2"/>
<evidence type="ECO:0000313" key="2">
    <source>
        <dbReference type="Proteomes" id="UP000029488"/>
    </source>
</evidence>
<organism evidence="1 2">
    <name type="scientific">Ligilactobacillus salivarius</name>
    <dbReference type="NCBI Taxonomy" id="1624"/>
    <lineage>
        <taxon>Bacteria</taxon>
        <taxon>Bacillati</taxon>
        <taxon>Bacillota</taxon>
        <taxon>Bacilli</taxon>
        <taxon>Lactobacillales</taxon>
        <taxon>Lactobacillaceae</taxon>
        <taxon>Ligilactobacillus</taxon>
    </lineage>
</organism>
<gene>
    <name evidence="1" type="ORF">LSJ_4082</name>
</gene>
<keyword evidence="1" id="KW-0614">Plasmid</keyword>
<name>A0A089QFT2_9LACO</name>
<reference evidence="1 2" key="1">
    <citation type="journal article" date="2014" name="BMC Genomics">
        <title>Unusual genome complexity in Lactobacillus salivarius JCM1046.</title>
        <authorList>
            <person name="Raftis E.J."/>
            <person name="Forde B.M."/>
            <person name="Claesson M.J."/>
            <person name="O'Toole P.W."/>
        </authorList>
    </citation>
    <scope>NUCLEOTIDE SEQUENCE [LARGE SCALE GENOMIC DNA]</scope>
    <source>
        <strain evidence="1 2">JCM1046</strain>
        <plasmid evidence="1 2">pLMP1046</plasmid>
    </source>
</reference>
<geneLocation type="plasmid" evidence="1 2">
    <name>pLMP1046</name>
</geneLocation>
<accession>A0A089QFT2</accession>
<protein>
    <submittedName>
        <fullName evidence="1">Uncharacterized protein</fullName>
    </submittedName>
</protein>
<dbReference type="EMBL" id="CP007649">
    <property type="protein sequence ID" value="AIR11859.1"/>
    <property type="molecule type" value="Genomic_DNA"/>
</dbReference>
<dbReference type="KEGG" id="lsj:LSJ_4082"/>
<sequence>MMSNEIEKLYKELEETFPDDWGKGLNGLEIEIIDDATSIDELAIEDGYIEFEDKIMNINYKGNIVSIESPWEYGGFIEPKTFWYWEDLEKIGKILEIVSKHAKKIDFSEIEE</sequence>
<evidence type="ECO:0000313" key="1">
    <source>
        <dbReference type="EMBL" id="AIR11859.1"/>
    </source>
</evidence>
<proteinExistence type="predicted"/>